<dbReference type="EMBL" id="JACJPY010000071">
    <property type="protein sequence ID" value="MBD2151905.1"/>
    <property type="molecule type" value="Genomic_DNA"/>
</dbReference>
<keyword evidence="2" id="KW-1185">Reference proteome</keyword>
<accession>A0A926UV21</accession>
<protein>
    <recommendedName>
        <fullName evidence="3">SCP2 domain-containing protein</fullName>
    </recommendedName>
</protein>
<organism evidence="1 2">
    <name type="scientific">Pseudanabaena cinerea FACHB-1277</name>
    <dbReference type="NCBI Taxonomy" id="2949581"/>
    <lineage>
        <taxon>Bacteria</taxon>
        <taxon>Bacillati</taxon>
        <taxon>Cyanobacteriota</taxon>
        <taxon>Cyanophyceae</taxon>
        <taxon>Pseudanabaenales</taxon>
        <taxon>Pseudanabaenaceae</taxon>
        <taxon>Pseudanabaena</taxon>
        <taxon>Pseudanabaena cinerea</taxon>
    </lineage>
</organism>
<reference evidence="1" key="1">
    <citation type="journal article" date="2015" name="ISME J.">
        <title>Draft Genome Sequence of Streptomyces incarnatus NRRL8089, which Produces the Nucleoside Antibiotic Sinefungin.</title>
        <authorList>
            <person name="Oshima K."/>
            <person name="Hattori M."/>
            <person name="Shimizu H."/>
            <person name="Fukuda K."/>
            <person name="Nemoto M."/>
            <person name="Inagaki K."/>
            <person name="Tamura T."/>
        </authorList>
    </citation>
    <scope>NUCLEOTIDE SEQUENCE</scope>
    <source>
        <strain evidence="1">FACHB-1277</strain>
    </source>
</reference>
<dbReference type="AlphaFoldDB" id="A0A926UV21"/>
<dbReference type="RefSeq" id="WP_190352320.1">
    <property type="nucleotide sequence ID" value="NZ_JACJPY010000071.1"/>
</dbReference>
<dbReference type="Proteomes" id="UP000631421">
    <property type="component" value="Unassembled WGS sequence"/>
</dbReference>
<evidence type="ECO:0008006" key="3">
    <source>
        <dbReference type="Google" id="ProtNLM"/>
    </source>
</evidence>
<sequence length="142" mass="15764">MPEMSVRFQLLSSLLLELIAILRDRQGDTWTAIAKVAAHRSATIAIDDTRLHIKVASAPDLEVQIQTAAPDAEDSFEATGDALRDIMFGRSSLEKSVASGKVMIRANFSSLWKIRAVVAAVLVDAEVEPRLSEVWRKFDQNW</sequence>
<reference evidence="1" key="2">
    <citation type="submission" date="2020-08" db="EMBL/GenBank/DDBJ databases">
        <authorList>
            <person name="Chen M."/>
            <person name="Teng W."/>
            <person name="Zhao L."/>
            <person name="Hu C."/>
            <person name="Zhou Y."/>
            <person name="Han B."/>
            <person name="Song L."/>
            <person name="Shu W."/>
        </authorList>
    </citation>
    <scope>NUCLEOTIDE SEQUENCE</scope>
    <source>
        <strain evidence="1">FACHB-1277</strain>
    </source>
</reference>
<evidence type="ECO:0000313" key="1">
    <source>
        <dbReference type="EMBL" id="MBD2151905.1"/>
    </source>
</evidence>
<comment type="caution">
    <text evidence="1">The sequence shown here is derived from an EMBL/GenBank/DDBJ whole genome shotgun (WGS) entry which is preliminary data.</text>
</comment>
<evidence type="ECO:0000313" key="2">
    <source>
        <dbReference type="Proteomes" id="UP000631421"/>
    </source>
</evidence>
<proteinExistence type="predicted"/>
<name>A0A926UV21_9CYAN</name>
<gene>
    <name evidence="1" type="ORF">H6F44_17500</name>
</gene>